<dbReference type="RefSeq" id="WP_078812309.1">
    <property type="nucleotide sequence ID" value="NZ_FUYE01000003.1"/>
</dbReference>
<keyword evidence="2" id="KW-1185">Reference proteome</keyword>
<accession>A0A1T4X6C1</accession>
<dbReference type="AlphaFoldDB" id="A0A1T4X6C1"/>
<gene>
    <name evidence="1" type="ORF">SAMN02745166_01104</name>
</gene>
<dbReference type="OrthoDB" id="7059994at2"/>
<proteinExistence type="predicted"/>
<dbReference type="Proteomes" id="UP000190774">
    <property type="component" value="Unassembled WGS sequence"/>
</dbReference>
<dbReference type="EMBL" id="FUYE01000003">
    <property type="protein sequence ID" value="SKA85142.1"/>
    <property type="molecule type" value="Genomic_DNA"/>
</dbReference>
<protein>
    <submittedName>
        <fullName evidence="1">Uncharacterized protein</fullName>
    </submittedName>
</protein>
<sequence length="430" mass="49631">MKQPKYVQSQFVLTRGAYSKISNIDRLLALLIHKLRKQLSNRRNKFQNKTANQFVDYRFTSLSAKRDLTVVLGKKYREIILEAEALGLINIFRSKENVESYSQRKKASFSKKYTVNDEIWNQIKNREFITICLHIPNPALTHKYGSHKSNGKVKNKFLIIKNNLDQLIIADEVFSDPDFDYLESNSYVRSFFTKKHLISDGDPDAMDEEKTGRIYHDVICMKKALRKYIRHVGGKPLLIIDASAMNPILLASEIEDWKERYRWLKICMSGNFYTDLVGVDKIEKNEWKTPFMEAMSSKDLKHNEKVQQIRTVIQRDFPSLHAALQKIHKSGMTVARKLGKIETKIFRSTFKTENRFHVSMHDGLLISKEDLVYFNDAIQDAAKIIIGYPLLLKVETLAGDVIGEGAKIHARTICVNEGYDTSMTLKQIAA</sequence>
<name>A0A1T4X6C1_9BACT</name>
<evidence type="ECO:0000313" key="1">
    <source>
        <dbReference type="EMBL" id="SKA85142.1"/>
    </source>
</evidence>
<evidence type="ECO:0000313" key="2">
    <source>
        <dbReference type="Proteomes" id="UP000190774"/>
    </source>
</evidence>
<reference evidence="2" key="1">
    <citation type="submission" date="2017-02" db="EMBL/GenBank/DDBJ databases">
        <authorList>
            <person name="Varghese N."/>
            <person name="Submissions S."/>
        </authorList>
    </citation>
    <scope>NUCLEOTIDE SEQUENCE [LARGE SCALE GENOMIC DNA]</scope>
    <source>
        <strain evidence="2">ATCC 700200</strain>
    </source>
</reference>
<organism evidence="1 2">
    <name type="scientific">Prosthecobacter debontii</name>
    <dbReference type="NCBI Taxonomy" id="48467"/>
    <lineage>
        <taxon>Bacteria</taxon>
        <taxon>Pseudomonadati</taxon>
        <taxon>Verrucomicrobiota</taxon>
        <taxon>Verrucomicrobiia</taxon>
        <taxon>Verrucomicrobiales</taxon>
        <taxon>Verrucomicrobiaceae</taxon>
        <taxon>Prosthecobacter</taxon>
    </lineage>
</organism>